<evidence type="ECO:0000313" key="1">
    <source>
        <dbReference type="EMBL" id="KAF3612257.1"/>
    </source>
</evidence>
<dbReference type="EMBL" id="QGKV02000297">
    <property type="protein sequence ID" value="KAF3612257.1"/>
    <property type="molecule type" value="Genomic_DNA"/>
</dbReference>
<organism evidence="1 2">
    <name type="scientific">Brassica cretica</name>
    <name type="common">Mustard</name>
    <dbReference type="NCBI Taxonomy" id="69181"/>
    <lineage>
        <taxon>Eukaryota</taxon>
        <taxon>Viridiplantae</taxon>
        <taxon>Streptophyta</taxon>
        <taxon>Embryophyta</taxon>
        <taxon>Tracheophyta</taxon>
        <taxon>Spermatophyta</taxon>
        <taxon>Magnoliopsida</taxon>
        <taxon>eudicotyledons</taxon>
        <taxon>Gunneridae</taxon>
        <taxon>Pentapetalae</taxon>
        <taxon>rosids</taxon>
        <taxon>malvids</taxon>
        <taxon>Brassicales</taxon>
        <taxon>Brassicaceae</taxon>
        <taxon>Brassiceae</taxon>
        <taxon>Brassica</taxon>
    </lineage>
</organism>
<name>A0ABQ7F9X1_BRACR</name>
<keyword evidence="2" id="KW-1185">Reference proteome</keyword>
<protein>
    <submittedName>
        <fullName evidence="1">Uncharacterized protein</fullName>
    </submittedName>
</protein>
<proteinExistence type="predicted"/>
<evidence type="ECO:0000313" key="2">
    <source>
        <dbReference type="Proteomes" id="UP000266723"/>
    </source>
</evidence>
<gene>
    <name evidence="1" type="ORF">DY000_02051091</name>
</gene>
<sequence length="216" mass="25864">MDPWRAHHIRRAEKVLADRYMAYIRDEFLKEKEIDENDFPLEFSWERVCNRMLKMISITRNTMEEHKLHLDSFIGTWDEFGRPGGRGLVNEDRRCLPDYLTIAVRDPWRAHHIRRAEKALADGYMAYIRDEFLKEEEIEENDFPLEFSWGRVCNRMLKMISITRKTMEEHKLHLDSFIGTWDEFGRPGGRGLVVITVEEACLWVDESLEPYLTYFT</sequence>
<accession>A0ABQ7F9X1</accession>
<dbReference type="Proteomes" id="UP000266723">
    <property type="component" value="Unassembled WGS sequence"/>
</dbReference>
<comment type="caution">
    <text evidence="1">The sequence shown here is derived from an EMBL/GenBank/DDBJ whole genome shotgun (WGS) entry which is preliminary data.</text>
</comment>
<reference evidence="1 2" key="1">
    <citation type="journal article" date="2020" name="BMC Genomics">
        <title>Intraspecific diversification of the crop wild relative Brassica cretica Lam. using demographic model selection.</title>
        <authorList>
            <person name="Kioukis A."/>
            <person name="Michalopoulou V.A."/>
            <person name="Briers L."/>
            <person name="Pirintsos S."/>
            <person name="Studholme D.J."/>
            <person name="Pavlidis P."/>
            <person name="Sarris P.F."/>
        </authorList>
    </citation>
    <scope>NUCLEOTIDE SEQUENCE [LARGE SCALE GENOMIC DNA]</scope>
    <source>
        <strain evidence="2">cv. PFS-1207/04</strain>
    </source>
</reference>